<dbReference type="STRING" id="1453429.UCYN_01120"/>
<name>D3EN15_ATETH</name>
<keyword evidence="3" id="KW-1185">Reference proteome</keyword>
<keyword evidence="1" id="KW-0812">Transmembrane</keyword>
<organism evidence="3">
    <name type="scientific">Atelocyanobacterium thalassa (isolate ALOHA)</name>
    <dbReference type="NCBI Taxonomy" id="1453429"/>
    <lineage>
        <taxon>Bacteria</taxon>
        <taxon>Bacillati</taxon>
        <taxon>Cyanobacteriota</taxon>
        <taxon>Cyanophyceae</taxon>
        <taxon>Oscillatoriophycideae</taxon>
        <taxon>Chroococcales</taxon>
        <taxon>Aphanothecaceae</taxon>
        <taxon>Candidatus Atelocyanobacterium</taxon>
        <taxon>Candidatus Atelocyanobacterium thalassae</taxon>
    </lineage>
</organism>
<accession>D3EN15</accession>
<evidence type="ECO:0000313" key="2">
    <source>
        <dbReference type="EMBL" id="ADB94865.1"/>
    </source>
</evidence>
<evidence type="ECO:0008006" key="4">
    <source>
        <dbReference type="Google" id="ProtNLM"/>
    </source>
</evidence>
<dbReference type="Proteomes" id="UP000001405">
    <property type="component" value="Chromosome"/>
</dbReference>
<gene>
    <name evidence="2" type="ordered locus">UCYN_01120</name>
</gene>
<protein>
    <recommendedName>
        <fullName evidence="4">Cytochrome B6</fullName>
    </recommendedName>
</protein>
<sequence>MSGYAIAGFSGYIISYTVIALGLYFGLRIAKII</sequence>
<evidence type="ECO:0000313" key="3">
    <source>
        <dbReference type="Proteomes" id="UP000001405"/>
    </source>
</evidence>
<keyword evidence="1" id="KW-0472">Membrane</keyword>
<evidence type="ECO:0000256" key="1">
    <source>
        <dbReference type="SAM" id="Phobius"/>
    </source>
</evidence>
<reference evidence="2 3" key="1">
    <citation type="journal article" date="2010" name="Nature">
        <title>Metabolic streamlining in an open-ocean nitrogen-fixing cyanobacterium.</title>
        <authorList>
            <person name="Tripp H.J."/>
            <person name="Bench S.R."/>
            <person name="Turk K.A."/>
            <person name="Foster R.A."/>
            <person name="Desany B.A."/>
            <person name="Niazi F."/>
            <person name="Affourtit J.P."/>
            <person name="Zehr J.P."/>
        </authorList>
    </citation>
    <scope>NUCLEOTIDE SEQUENCE [LARGE SCALE GENOMIC DNA]</scope>
    <source>
        <strain evidence="3">ALOHA</strain>
    </source>
</reference>
<dbReference type="EMBL" id="CP001842">
    <property type="protein sequence ID" value="ADB94865.1"/>
    <property type="molecule type" value="Genomic_DNA"/>
</dbReference>
<feature type="transmembrane region" description="Helical" evidence="1">
    <location>
        <begin position="6"/>
        <end position="27"/>
    </location>
</feature>
<dbReference type="NCBIfam" id="NF008824">
    <property type="entry name" value="PRK11874.1"/>
    <property type="match status" value="1"/>
</dbReference>
<dbReference type="RefSeq" id="WP_012953530.1">
    <property type="nucleotide sequence ID" value="NC_013771.1"/>
</dbReference>
<dbReference type="HOGENOM" id="CLU_220907_0_1_3"/>
<dbReference type="AlphaFoldDB" id="D3EN15"/>
<dbReference type="OrthoDB" id="490372at2"/>
<keyword evidence="1" id="KW-1133">Transmembrane helix</keyword>
<dbReference type="KEGG" id="cyu:UCYN_01120"/>
<proteinExistence type="predicted"/>